<evidence type="ECO:0000313" key="2">
    <source>
        <dbReference type="EMBL" id="KFB78584.1"/>
    </source>
</evidence>
<dbReference type="RefSeq" id="WP_138678531.1">
    <property type="nucleotide sequence ID" value="NZ_JDST02000002.1"/>
</dbReference>
<protein>
    <submittedName>
        <fullName evidence="3">BrnT family toxin</fullName>
    </submittedName>
</protein>
<evidence type="ECO:0000313" key="5">
    <source>
        <dbReference type="Proteomes" id="UP000509684"/>
    </source>
</evidence>
<feature type="region of interest" description="Disordered" evidence="1">
    <location>
        <begin position="109"/>
        <end position="141"/>
    </location>
</feature>
<name>A0A080MLM6_9PROT</name>
<gene>
    <name evidence="2" type="ORF">AW06_000047</name>
    <name evidence="3" type="ORF">HWD57_16780</name>
</gene>
<reference evidence="3" key="3">
    <citation type="submission" date="2020-06" db="EMBL/GenBank/DDBJ databases">
        <authorList>
            <person name="Arumugam K."/>
            <person name="Besarab I."/>
            <person name="Haryono M."/>
            <person name="Bagci C."/>
            <person name="Beier S."/>
            <person name="Buchfink B."/>
            <person name="Gorska A."/>
            <person name="Qiu G."/>
            <person name="Huson D.H."/>
            <person name="Williams R.B."/>
        </authorList>
    </citation>
    <scope>NUCLEOTIDE SEQUENCE</scope>
    <source>
        <strain evidence="3">SSA1</strain>
    </source>
</reference>
<dbReference type="InterPro" id="IPR007460">
    <property type="entry name" value="BrnT_toxin"/>
</dbReference>
<sequence length="141" mass="15880">MLFYFDWDTNKARANLAKHEVSFRLATSVFRDALALTNFDEGHSDDEDRWVTLGRAQNWQVLVVVHTSEESIRMEMHIRIISARRADRQKCATMTAMTFMIGVPGKVVTSGQRRQTPGRKLGAESAALADPRLDQQGGLMA</sequence>
<evidence type="ECO:0000256" key="1">
    <source>
        <dbReference type="SAM" id="MobiDB-lite"/>
    </source>
</evidence>
<dbReference type="EMBL" id="JDST02000002">
    <property type="protein sequence ID" value="KFB78584.1"/>
    <property type="molecule type" value="Genomic_DNA"/>
</dbReference>
<dbReference type="AlphaFoldDB" id="A0A080MLM6"/>
<keyword evidence="4" id="KW-1185">Reference proteome</keyword>
<proteinExistence type="predicted"/>
<evidence type="ECO:0000313" key="3">
    <source>
        <dbReference type="EMBL" id="QLH51268.1"/>
    </source>
</evidence>
<organism evidence="2 4">
    <name type="scientific">Candidatus Accumulibacter cognatus</name>
    <dbReference type="NCBI Taxonomy" id="2954383"/>
    <lineage>
        <taxon>Bacteria</taxon>
        <taxon>Pseudomonadati</taxon>
        <taxon>Pseudomonadota</taxon>
        <taxon>Betaproteobacteria</taxon>
        <taxon>Candidatus Accumulibacter</taxon>
    </lineage>
</organism>
<dbReference type="Pfam" id="PF04365">
    <property type="entry name" value="BrnT_toxin"/>
    <property type="match status" value="1"/>
</dbReference>
<dbReference type="STRING" id="1453999.AW06_000047"/>
<dbReference type="EMBL" id="CP058708">
    <property type="protein sequence ID" value="QLH51268.1"/>
    <property type="molecule type" value="Genomic_DNA"/>
</dbReference>
<dbReference type="Proteomes" id="UP000509684">
    <property type="component" value="Chromosome"/>
</dbReference>
<reference evidence="2 4" key="1">
    <citation type="submission" date="2014-02" db="EMBL/GenBank/DDBJ databases">
        <title>Expanding our view of genomic diversity in Candidatus Accumulibacter clades.</title>
        <authorList>
            <person name="Skennerton C.T."/>
            <person name="Barr J.J."/>
            <person name="Slater F.R."/>
            <person name="Bond P.L."/>
            <person name="Tyson G.W."/>
        </authorList>
    </citation>
    <scope>NUCLEOTIDE SEQUENCE [LARGE SCALE GENOMIC DNA]</scope>
    <source>
        <strain evidence="4">SK-02</strain>
    </source>
</reference>
<accession>A0A7D5NF75</accession>
<reference evidence="3 5" key="2">
    <citation type="journal article" date="2019" name="Microbiome">
        <title>Annotated bacterial chromosomes from frame-shift-corrected long-read metagenomic data.</title>
        <authorList>
            <person name="Arumugam K."/>
            <person name="Bagci C."/>
            <person name="Bessarab I."/>
            <person name="Beier S."/>
            <person name="Buchfink B."/>
            <person name="Gorska A."/>
            <person name="Qiu G."/>
            <person name="Huson D.H."/>
            <person name="Williams R.B.H."/>
        </authorList>
    </citation>
    <scope>NUCLEOTIDE SEQUENCE [LARGE SCALE GENOMIC DNA]</scope>
    <source>
        <strain evidence="3">SSA1</strain>
    </source>
</reference>
<accession>A0A080MLM6</accession>
<dbReference type="Gene3D" id="3.10.450.530">
    <property type="entry name" value="Ribonuclease toxin, BrnT, of type II toxin-antitoxin system"/>
    <property type="match status" value="1"/>
</dbReference>
<dbReference type="KEGG" id="acog:HWD57_16780"/>
<evidence type="ECO:0000313" key="4">
    <source>
        <dbReference type="Proteomes" id="UP000021315"/>
    </source>
</evidence>
<dbReference type="Proteomes" id="UP000021315">
    <property type="component" value="Unassembled WGS sequence"/>
</dbReference>
<dbReference type="InterPro" id="IPR038573">
    <property type="entry name" value="BrnT_sf"/>
</dbReference>